<dbReference type="Pfam" id="PF01557">
    <property type="entry name" value="FAA_hydrolase"/>
    <property type="match status" value="1"/>
</dbReference>
<evidence type="ECO:0000259" key="3">
    <source>
        <dbReference type="Pfam" id="PF01557"/>
    </source>
</evidence>
<organism evidence="4 5">
    <name type="scientific">Robertmurraya beringensis</name>
    <dbReference type="NCBI Taxonomy" id="641660"/>
    <lineage>
        <taxon>Bacteria</taxon>
        <taxon>Bacillati</taxon>
        <taxon>Bacillota</taxon>
        <taxon>Bacilli</taxon>
        <taxon>Bacillales</taxon>
        <taxon>Bacillaceae</taxon>
        <taxon>Robertmurraya</taxon>
    </lineage>
</organism>
<dbReference type="EMBL" id="JBHLUU010000126">
    <property type="protein sequence ID" value="MFC0478014.1"/>
    <property type="molecule type" value="Genomic_DNA"/>
</dbReference>
<dbReference type="InterPro" id="IPR051121">
    <property type="entry name" value="FAH"/>
</dbReference>
<comment type="caution">
    <text evidence="4">The sequence shown here is derived from an EMBL/GenBank/DDBJ whole genome shotgun (WGS) entry which is preliminary data.</text>
</comment>
<dbReference type="PANTHER" id="PTHR42796">
    <property type="entry name" value="FUMARYLACETOACETATE HYDROLASE DOMAIN-CONTAINING PROTEIN 2A-RELATED"/>
    <property type="match status" value="1"/>
</dbReference>
<keyword evidence="4" id="KW-0378">Hydrolase</keyword>
<dbReference type="GO" id="GO:0016787">
    <property type="term" value="F:hydrolase activity"/>
    <property type="evidence" value="ECO:0007669"/>
    <property type="project" value="UniProtKB-KW"/>
</dbReference>
<feature type="domain" description="Fumarylacetoacetase-like C-terminal" evidence="3">
    <location>
        <begin position="86"/>
        <end position="284"/>
    </location>
</feature>
<dbReference type="Gene3D" id="3.90.850.10">
    <property type="entry name" value="Fumarylacetoacetase-like, C-terminal domain"/>
    <property type="match status" value="1"/>
</dbReference>
<proteinExistence type="inferred from homology"/>
<accession>A0ABV6KXF7</accession>
<dbReference type="PANTHER" id="PTHR42796:SF4">
    <property type="entry name" value="FUMARYLACETOACETATE HYDROLASE DOMAIN-CONTAINING PROTEIN 2A"/>
    <property type="match status" value="1"/>
</dbReference>
<dbReference type="InterPro" id="IPR036663">
    <property type="entry name" value="Fumarylacetoacetase_C_sf"/>
</dbReference>
<dbReference type="Proteomes" id="UP001589738">
    <property type="component" value="Unassembled WGS sequence"/>
</dbReference>
<keyword evidence="2" id="KW-0479">Metal-binding</keyword>
<comment type="similarity">
    <text evidence="1">Belongs to the FAH family.</text>
</comment>
<evidence type="ECO:0000256" key="1">
    <source>
        <dbReference type="ARBA" id="ARBA00010211"/>
    </source>
</evidence>
<evidence type="ECO:0000256" key="2">
    <source>
        <dbReference type="ARBA" id="ARBA00022723"/>
    </source>
</evidence>
<evidence type="ECO:0000313" key="5">
    <source>
        <dbReference type="Proteomes" id="UP001589738"/>
    </source>
</evidence>
<keyword evidence="5" id="KW-1185">Reference proteome</keyword>
<dbReference type="InterPro" id="IPR011234">
    <property type="entry name" value="Fumarylacetoacetase-like_C"/>
</dbReference>
<dbReference type="SUPFAM" id="SSF56529">
    <property type="entry name" value="FAH"/>
    <property type="match status" value="1"/>
</dbReference>
<sequence length="293" mass="32782">MKLATIKYRNQEEAAIIHGEDAILIKELNKIDGANWETSIFDLLQTNQLEELKTWYQNKDANGLCFYPKIKTQDFIYTALYTKPKKILGVGMNYLEKAKEMSFTPIETEPVSFMKPDSSLIGPMEMIRLPAYSHTVTAEGELGIIIGKMCRNIEEDEVPGVVAGFAATLDMTAKDLHGRNPRFLQISKIFDTFFSLGPQLVTIDEVTNINEITVQTVLNGEIYHSGEVANMLISPWSIVSFFSKIVTLSPGDIIMTGTPGSVVLKENDMVECRINEFAPLRNPVKSEGATKIY</sequence>
<name>A0ABV6KXF7_9BACI</name>
<protein>
    <submittedName>
        <fullName evidence="4">Fumarylacetoacetate hydrolase family protein</fullName>
    </submittedName>
</protein>
<reference evidence="4 5" key="1">
    <citation type="submission" date="2024-09" db="EMBL/GenBank/DDBJ databases">
        <authorList>
            <person name="Sun Q."/>
            <person name="Mori K."/>
        </authorList>
    </citation>
    <scope>NUCLEOTIDE SEQUENCE [LARGE SCALE GENOMIC DNA]</scope>
    <source>
        <strain evidence="4 5">CGMCC 1.9126</strain>
    </source>
</reference>
<gene>
    <name evidence="4" type="ORF">ACFFHF_22755</name>
</gene>
<dbReference type="RefSeq" id="WP_377059134.1">
    <property type="nucleotide sequence ID" value="NZ_JBHLUU010000126.1"/>
</dbReference>
<evidence type="ECO:0000313" key="4">
    <source>
        <dbReference type="EMBL" id="MFC0478014.1"/>
    </source>
</evidence>